<reference evidence="7" key="1">
    <citation type="journal article" date="2015" name="Proc. Natl. Acad. Sci. U.S.A.">
        <title>Genome sequencing of adzuki bean (Vigna angularis) provides insight into high starch and low fat accumulation and domestication.</title>
        <authorList>
            <person name="Yang K."/>
            <person name="Tian Z."/>
            <person name="Chen C."/>
            <person name="Luo L."/>
            <person name="Zhao B."/>
            <person name="Wang Z."/>
            <person name="Yu L."/>
            <person name="Li Y."/>
            <person name="Sun Y."/>
            <person name="Li W."/>
            <person name="Chen Y."/>
            <person name="Li Y."/>
            <person name="Zhang Y."/>
            <person name="Ai D."/>
            <person name="Zhao J."/>
            <person name="Shang C."/>
            <person name="Ma Y."/>
            <person name="Wu B."/>
            <person name="Wang M."/>
            <person name="Gao L."/>
            <person name="Sun D."/>
            <person name="Zhang P."/>
            <person name="Guo F."/>
            <person name="Wang W."/>
            <person name="Li Y."/>
            <person name="Wang J."/>
            <person name="Varshney R.K."/>
            <person name="Wang J."/>
            <person name="Ling H.Q."/>
            <person name="Wan P."/>
        </authorList>
    </citation>
    <scope>NUCLEOTIDE SEQUENCE</scope>
    <source>
        <strain evidence="7">cv. Jingnong 6</strain>
    </source>
</reference>
<name>A0A0L9VA96_PHAAN</name>
<dbReference type="Gene3D" id="1.20.5.4130">
    <property type="match status" value="1"/>
</dbReference>
<dbReference type="GO" id="GO:0043531">
    <property type="term" value="F:ADP binding"/>
    <property type="evidence" value="ECO:0007669"/>
    <property type="project" value="InterPro"/>
</dbReference>
<dbReference type="InterPro" id="IPR042197">
    <property type="entry name" value="Apaf_helical"/>
</dbReference>
<evidence type="ECO:0000256" key="1">
    <source>
        <dbReference type="ARBA" id="ARBA00022737"/>
    </source>
</evidence>
<feature type="domain" description="Disease resistance protein winged helix" evidence="4">
    <location>
        <begin position="392"/>
        <end position="463"/>
    </location>
</feature>
<dbReference type="Pfam" id="PF23598">
    <property type="entry name" value="LRR_14"/>
    <property type="match status" value="1"/>
</dbReference>
<dbReference type="InterPro" id="IPR036388">
    <property type="entry name" value="WH-like_DNA-bd_sf"/>
</dbReference>
<evidence type="ECO:0000313" key="7">
    <source>
        <dbReference type="Proteomes" id="UP000053144"/>
    </source>
</evidence>
<dbReference type="PROSITE" id="PS51450">
    <property type="entry name" value="LRR"/>
    <property type="match status" value="1"/>
</dbReference>
<dbReference type="InterPro" id="IPR032675">
    <property type="entry name" value="LRR_dom_sf"/>
</dbReference>
<keyword evidence="1" id="KW-0677">Repeat</keyword>
<dbReference type="PRINTS" id="PR00364">
    <property type="entry name" value="DISEASERSIST"/>
</dbReference>
<dbReference type="FunFam" id="3.40.50.300:FF:001091">
    <property type="entry name" value="Probable disease resistance protein At1g61300"/>
    <property type="match status" value="1"/>
</dbReference>
<dbReference type="InterPro" id="IPR055414">
    <property type="entry name" value="LRR_R13L4/SHOC2-like"/>
</dbReference>
<dbReference type="Gramene" id="KOM51986">
    <property type="protein sequence ID" value="KOM51986"/>
    <property type="gene ID" value="LR48_Vigan09g064500"/>
</dbReference>
<accession>A0A0L9VA96</accession>
<dbReference type="Gene3D" id="3.80.10.10">
    <property type="entry name" value="Ribonuclease Inhibitor"/>
    <property type="match status" value="1"/>
</dbReference>
<evidence type="ECO:0000259" key="5">
    <source>
        <dbReference type="Pfam" id="PF23598"/>
    </source>
</evidence>
<evidence type="ECO:0000256" key="2">
    <source>
        <dbReference type="ARBA" id="ARBA00022821"/>
    </source>
</evidence>
<dbReference type="SUPFAM" id="SSF52540">
    <property type="entry name" value="P-loop containing nucleoside triphosphate hydrolases"/>
    <property type="match status" value="1"/>
</dbReference>
<dbReference type="InterPro" id="IPR027417">
    <property type="entry name" value="P-loop_NTPase"/>
</dbReference>
<proteinExistence type="predicted"/>
<feature type="domain" description="Disease resistance R13L4/SHOC-2-like LRR" evidence="5">
    <location>
        <begin position="510"/>
        <end position="829"/>
    </location>
</feature>
<dbReference type="Gene3D" id="1.10.10.10">
    <property type="entry name" value="Winged helix-like DNA-binding domain superfamily/Winged helix DNA-binding domain"/>
    <property type="match status" value="1"/>
</dbReference>
<dbReference type="GO" id="GO:0098542">
    <property type="term" value="P:defense response to other organism"/>
    <property type="evidence" value="ECO:0007669"/>
    <property type="project" value="TreeGrafter"/>
</dbReference>
<dbReference type="PANTHER" id="PTHR23155:SF1052">
    <property type="entry name" value="DISEASE RESISTANCE PROTEIN RPM1"/>
    <property type="match status" value="1"/>
</dbReference>
<dbReference type="Proteomes" id="UP000053144">
    <property type="component" value="Chromosome 9"/>
</dbReference>
<dbReference type="Gene3D" id="3.40.50.300">
    <property type="entry name" value="P-loop containing nucleotide triphosphate hydrolases"/>
    <property type="match status" value="1"/>
</dbReference>
<evidence type="ECO:0000259" key="4">
    <source>
        <dbReference type="Pfam" id="PF23559"/>
    </source>
</evidence>
<dbReference type="OMA" id="EYNISCK"/>
<dbReference type="Pfam" id="PF00931">
    <property type="entry name" value="NB-ARC"/>
    <property type="match status" value="1"/>
</dbReference>
<dbReference type="SUPFAM" id="SSF52058">
    <property type="entry name" value="L domain-like"/>
    <property type="match status" value="1"/>
</dbReference>
<dbReference type="EMBL" id="CM003379">
    <property type="protein sequence ID" value="KOM51986.1"/>
    <property type="molecule type" value="Genomic_DNA"/>
</dbReference>
<evidence type="ECO:0000313" key="6">
    <source>
        <dbReference type="EMBL" id="KOM51986.1"/>
    </source>
</evidence>
<organism evidence="6 7">
    <name type="scientific">Phaseolus angularis</name>
    <name type="common">Azuki bean</name>
    <name type="synonym">Vigna angularis</name>
    <dbReference type="NCBI Taxonomy" id="3914"/>
    <lineage>
        <taxon>Eukaryota</taxon>
        <taxon>Viridiplantae</taxon>
        <taxon>Streptophyta</taxon>
        <taxon>Embryophyta</taxon>
        <taxon>Tracheophyta</taxon>
        <taxon>Spermatophyta</taxon>
        <taxon>Magnoliopsida</taxon>
        <taxon>eudicotyledons</taxon>
        <taxon>Gunneridae</taxon>
        <taxon>Pentapetalae</taxon>
        <taxon>rosids</taxon>
        <taxon>fabids</taxon>
        <taxon>Fabales</taxon>
        <taxon>Fabaceae</taxon>
        <taxon>Papilionoideae</taxon>
        <taxon>50 kb inversion clade</taxon>
        <taxon>NPAAA clade</taxon>
        <taxon>indigoferoid/millettioid clade</taxon>
        <taxon>Phaseoleae</taxon>
        <taxon>Vigna</taxon>
    </lineage>
</organism>
<sequence>MLIDLPQEVAEVRDELESFQYFIHEEDKVAEAEEDKVAEAEEDNKRSHGIRKRLMKLRKAAYRMEDVIDDYEIFKENQPEEDPRCAALLRETVKIIKTQILLIPIVFRIQDVKKLIREERDGFEKSFPRGSTSDGSRGNENSTWLKLRMDPFFMKEDEVVGFEEPIQRLTKWLTEGGKERTVISIVGMAGLGKTTLSKQVFDRVKDFDCHALITVSRSYTVERLLRDLMKELCNDRAEKPPPDLATMNRMSLIKEVINRLRNKRYVVLFDDVWKEKFWDDIESALIDDKNKSRILITTRDEKVVEFCKKALSFKVHKLQPLSDAKSLELLFKKAFGYGFDERSPKDYEKVGLDIVRKCGYLPLAIVAIGSLLYRKYETPPEWVLSCLLYFGMYPEDYEVKCGTLIQLWIAEGFVKQESGRSLEEVARQHLMELISRSLVQVASFTTDGKAKACRVHDLIHEMIREKIKNTGFCHYSDGHNHSGSSDIIRRLTIGRSSNCLSGSMEESQNVRSILIFKKEASSEDFTRPLLAKYMRLKVLDFANAPLEDIPENLGSLIHLKYLSFRGTSITSLPKSISELQNLETLDVRADGEIKVPEEITKLKKLRYLLGKPISSIEVKDSLGSMTSLEKMHVLKIDPDGDVIRELGKLTQLRDLRLISLPGDHADTLCSSINTMPLLERLHISIIDLTQVDLHIPSSLSKLRKLLLSGNLKELPDLSSFQNLVKLSLASSRLTKNPLIPLGQMPNLLTLFFGSSSYEGETLHFKNGGFLKLKELQFDSLLYLRFISIDSGALQALEKLKILNIFPLKAVPGIQHLKKLQFLEIIHVSAEFHRKIDPNEGEEYFMIKHVPHLRILPFPEKWQHIQSLTGVLLFYGLIS</sequence>
<dbReference type="InterPro" id="IPR058922">
    <property type="entry name" value="WHD_DRP"/>
</dbReference>
<dbReference type="PANTHER" id="PTHR23155">
    <property type="entry name" value="DISEASE RESISTANCE PROTEIN RP"/>
    <property type="match status" value="1"/>
</dbReference>
<dbReference type="Gene3D" id="1.10.8.430">
    <property type="entry name" value="Helical domain of apoptotic protease-activating factors"/>
    <property type="match status" value="1"/>
</dbReference>
<dbReference type="FunFam" id="1.10.10.10:FF:000322">
    <property type="entry name" value="Probable disease resistance protein At1g63360"/>
    <property type="match status" value="1"/>
</dbReference>
<dbReference type="InterPro" id="IPR001611">
    <property type="entry name" value="Leu-rich_rpt"/>
</dbReference>
<dbReference type="AlphaFoldDB" id="A0A0L9VA96"/>
<evidence type="ECO:0000259" key="3">
    <source>
        <dbReference type="Pfam" id="PF00931"/>
    </source>
</evidence>
<dbReference type="InterPro" id="IPR002182">
    <property type="entry name" value="NB-ARC"/>
</dbReference>
<dbReference type="Pfam" id="PF23559">
    <property type="entry name" value="WHD_DRP"/>
    <property type="match status" value="1"/>
</dbReference>
<dbReference type="STRING" id="3914.A0A0L9VA96"/>
<feature type="domain" description="NB-ARC" evidence="3">
    <location>
        <begin position="163"/>
        <end position="335"/>
    </location>
</feature>
<dbReference type="InterPro" id="IPR044974">
    <property type="entry name" value="Disease_R_plants"/>
</dbReference>
<gene>
    <name evidence="6" type="ORF">LR48_Vigan09g064500</name>
</gene>
<keyword evidence="2" id="KW-0611">Plant defense</keyword>
<protein>
    <submittedName>
        <fullName evidence="6">Uncharacterized protein</fullName>
    </submittedName>
</protein>